<organism evidence="1 2">
    <name type="scientific">Cinnamomum micranthum f. kanehirae</name>
    <dbReference type="NCBI Taxonomy" id="337451"/>
    <lineage>
        <taxon>Eukaryota</taxon>
        <taxon>Viridiplantae</taxon>
        <taxon>Streptophyta</taxon>
        <taxon>Embryophyta</taxon>
        <taxon>Tracheophyta</taxon>
        <taxon>Spermatophyta</taxon>
        <taxon>Magnoliopsida</taxon>
        <taxon>Magnoliidae</taxon>
        <taxon>Laurales</taxon>
        <taxon>Lauraceae</taxon>
        <taxon>Cinnamomum</taxon>
    </lineage>
</organism>
<dbReference type="PANTHER" id="PTHR47926:SF347">
    <property type="entry name" value="PENTATRICOPEPTIDE REPEAT-CONTAINING PROTEIN"/>
    <property type="match status" value="1"/>
</dbReference>
<evidence type="ECO:0000313" key="1">
    <source>
        <dbReference type="EMBL" id="RWR86381.1"/>
    </source>
</evidence>
<proteinExistence type="predicted"/>
<dbReference type="EMBL" id="QPKB01000006">
    <property type="protein sequence ID" value="RWR86381.1"/>
    <property type="molecule type" value="Genomic_DNA"/>
</dbReference>
<dbReference type="GO" id="GO:0003723">
    <property type="term" value="F:RNA binding"/>
    <property type="evidence" value="ECO:0007669"/>
    <property type="project" value="InterPro"/>
</dbReference>
<sequence>MVDHGLELFDSITREHYICLEVQHCSFMINLLDRAGKVTKAEEFIKILTMNRGLPFGEHCSVNSNMVAAERTVVHVVELDPCNTPMARVLLCDMYAASHHQKDQRMLRNDIG</sequence>
<comment type="caution">
    <text evidence="1">The sequence shown here is derived from an EMBL/GenBank/DDBJ whole genome shotgun (WGS) entry which is preliminary data.</text>
</comment>
<evidence type="ECO:0000313" key="2">
    <source>
        <dbReference type="Proteomes" id="UP000283530"/>
    </source>
</evidence>
<dbReference type="STRING" id="337451.A0A443P6I8"/>
<dbReference type="PANTHER" id="PTHR47926">
    <property type="entry name" value="PENTATRICOPEPTIDE REPEAT-CONTAINING PROTEIN"/>
    <property type="match status" value="1"/>
</dbReference>
<keyword evidence="2" id="KW-1185">Reference proteome</keyword>
<accession>A0A443P6I8</accession>
<gene>
    <name evidence="1" type="ORF">CKAN_01527700</name>
</gene>
<dbReference type="GO" id="GO:0009451">
    <property type="term" value="P:RNA modification"/>
    <property type="evidence" value="ECO:0007669"/>
    <property type="project" value="InterPro"/>
</dbReference>
<name>A0A443P6I8_9MAGN</name>
<dbReference type="AlphaFoldDB" id="A0A443P6I8"/>
<reference evidence="1 2" key="1">
    <citation type="journal article" date="2019" name="Nat. Plants">
        <title>Stout camphor tree genome fills gaps in understanding of flowering plant genome evolution.</title>
        <authorList>
            <person name="Chaw S.M."/>
            <person name="Liu Y.C."/>
            <person name="Wu Y.W."/>
            <person name="Wang H.Y."/>
            <person name="Lin C.I."/>
            <person name="Wu C.S."/>
            <person name="Ke H.M."/>
            <person name="Chang L.Y."/>
            <person name="Hsu C.Y."/>
            <person name="Yang H.T."/>
            <person name="Sudianto E."/>
            <person name="Hsu M.H."/>
            <person name="Wu K.P."/>
            <person name="Wang L.N."/>
            <person name="Leebens-Mack J.H."/>
            <person name="Tsai I.J."/>
        </authorList>
    </citation>
    <scope>NUCLEOTIDE SEQUENCE [LARGE SCALE GENOMIC DNA]</scope>
    <source>
        <strain evidence="2">cv. Chaw 1501</strain>
        <tissue evidence="1">Young leaves</tissue>
    </source>
</reference>
<protein>
    <submittedName>
        <fullName evidence="1">Pentatricopeptide repeat-containing protein, chloroplastic-like protein</fullName>
    </submittedName>
</protein>
<dbReference type="InterPro" id="IPR046960">
    <property type="entry name" value="PPR_At4g14850-like_plant"/>
</dbReference>
<dbReference type="Proteomes" id="UP000283530">
    <property type="component" value="Unassembled WGS sequence"/>
</dbReference>